<dbReference type="Pfam" id="PF08241">
    <property type="entry name" value="Methyltransf_11"/>
    <property type="match status" value="1"/>
</dbReference>
<dbReference type="InterPro" id="IPR029063">
    <property type="entry name" value="SAM-dependent_MTases_sf"/>
</dbReference>
<proteinExistence type="predicted"/>
<evidence type="ECO:0000313" key="3">
    <source>
        <dbReference type="Proteomes" id="UP000316256"/>
    </source>
</evidence>
<dbReference type="Proteomes" id="UP000316256">
    <property type="component" value="Unassembled WGS sequence"/>
</dbReference>
<keyword evidence="2" id="KW-0808">Transferase</keyword>
<dbReference type="AlphaFoldDB" id="A0A541B0W9"/>
<dbReference type="SUPFAM" id="SSF53335">
    <property type="entry name" value="S-adenosyl-L-methionine-dependent methyltransferases"/>
    <property type="match status" value="1"/>
</dbReference>
<accession>A0A541B0W9</accession>
<dbReference type="PANTHER" id="PTHR43861:SF1">
    <property type="entry name" value="TRANS-ACONITATE 2-METHYLTRANSFERASE"/>
    <property type="match status" value="1"/>
</dbReference>
<evidence type="ECO:0000313" key="2">
    <source>
        <dbReference type="EMBL" id="TQF65964.1"/>
    </source>
</evidence>
<organism evidence="2 3">
    <name type="scientific">Rhodococcus spelaei</name>
    <dbReference type="NCBI Taxonomy" id="2546320"/>
    <lineage>
        <taxon>Bacteria</taxon>
        <taxon>Bacillati</taxon>
        <taxon>Actinomycetota</taxon>
        <taxon>Actinomycetes</taxon>
        <taxon>Mycobacteriales</taxon>
        <taxon>Nocardiaceae</taxon>
        <taxon>Rhodococcus</taxon>
    </lineage>
</organism>
<keyword evidence="3" id="KW-1185">Reference proteome</keyword>
<keyword evidence="2" id="KW-0489">Methyltransferase</keyword>
<dbReference type="InterPro" id="IPR013216">
    <property type="entry name" value="Methyltransf_11"/>
</dbReference>
<dbReference type="GO" id="GO:0032259">
    <property type="term" value="P:methylation"/>
    <property type="evidence" value="ECO:0007669"/>
    <property type="project" value="UniProtKB-KW"/>
</dbReference>
<reference evidence="2 3" key="1">
    <citation type="submission" date="2019-06" db="EMBL/GenBank/DDBJ databases">
        <title>Rhodococcus spaelei sp. nov., isolated from a cave.</title>
        <authorList>
            <person name="Lee S.D."/>
        </authorList>
    </citation>
    <scope>NUCLEOTIDE SEQUENCE [LARGE SCALE GENOMIC DNA]</scope>
    <source>
        <strain evidence="2 3">C9-5</strain>
    </source>
</reference>
<dbReference type="PANTHER" id="PTHR43861">
    <property type="entry name" value="TRANS-ACONITATE 2-METHYLTRANSFERASE-RELATED"/>
    <property type="match status" value="1"/>
</dbReference>
<name>A0A541B0W9_9NOCA</name>
<dbReference type="RefSeq" id="WP_142102152.1">
    <property type="nucleotide sequence ID" value="NZ_VIGH01000009.1"/>
</dbReference>
<protein>
    <submittedName>
        <fullName evidence="2">Methyltransferase domain-containing protein</fullName>
    </submittedName>
</protein>
<feature type="domain" description="Methyltransferase type 11" evidence="1">
    <location>
        <begin position="36"/>
        <end position="132"/>
    </location>
</feature>
<dbReference type="GO" id="GO:0008757">
    <property type="term" value="F:S-adenosylmethionine-dependent methyltransferase activity"/>
    <property type="evidence" value="ECO:0007669"/>
    <property type="project" value="InterPro"/>
</dbReference>
<sequence>MSDWNGEGYAQVSGLQRTLAEKSLSGLALGGGERLLDVGCGDGFVTARLAARLPRGSVVGVDASPSMIDTARSRPRPDGAPIEFLVADARDLPFRDEFDVVVSFNALHWVTEQHRALAGIARALRDGGRVIVQMVCASERPSLESVITRACRRPEWSGDFAGFEPPFLHVDPADYRDLATSAGLAVTDLRVGDLDWDFGSREAFARWCAVGSTAWTSRLDERRATDFVDQVVRDYETVAGRPGLFRFTQMRAELAKSSTQ</sequence>
<dbReference type="EMBL" id="VIGH01000009">
    <property type="protein sequence ID" value="TQF65964.1"/>
    <property type="molecule type" value="Genomic_DNA"/>
</dbReference>
<dbReference type="Gene3D" id="3.40.50.150">
    <property type="entry name" value="Vaccinia Virus protein VP39"/>
    <property type="match status" value="1"/>
</dbReference>
<evidence type="ECO:0000259" key="1">
    <source>
        <dbReference type="Pfam" id="PF08241"/>
    </source>
</evidence>
<comment type="caution">
    <text evidence="2">The sequence shown here is derived from an EMBL/GenBank/DDBJ whole genome shotgun (WGS) entry which is preliminary data.</text>
</comment>
<gene>
    <name evidence="2" type="ORF">FK531_18960</name>
</gene>
<dbReference type="OrthoDB" id="5174037at2"/>
<dbReference type="CDD" id="cd02440">
    <property type="entry name" value="AdoMet_MTases"/>
    <property type="match status" value="1"/>
</dbReference>